<evidence type="ECO:0000313" key="1">
    <source>
        <dbReference type="EnsemblPlants" id="AVESA.00010b.r2.4DG0728000.1.CDS"/>
    </source>
</evidence>
<organism evidence="1 2">
    <name type="scientific">Avena sativa</name>
    <name type="common">Oat</name>
    <dbReference type="NCBI Taxonomy" id="4498"/>
    <lineage>
        <taxon>Eukaryota</taxon>
        <taxon>Viridiplantae</taxon>
        <taxon>Streptophyta</taxon>
        <taxon>Embryophyta</taxon>
        <taxon>Tracheophyta</taxon>
        <taxon>Spermatophyta</taxon>
        <taxon>Magnoliopsida</taxon>
        <taxon>Liliopsida</taxon>
        <taxon>Poales</taxon>
        <taxon>Poaceae</taxon>
        <taxon>BOP clade</taxon>
        <taxon>Pooideae</taxon>
        <taxon>Poodae</taxon>
        <taxon>Poeae</taxon>
        <taxon>Poeae Chloroplast Group 1 (Aveneae type)</taxon>
        <taxon>Aveninae</taxon>
        <taxon>Avena</taxon>
    </lineage>
</organism>
<evidence type="ECO:0000313" key="2">
    <source>
        <dbReference type="Proteomes" id="UP001732700"/>
    </source>
</evidence>
<dbReference type="Proteomes" id="UP001732700">
    <property type="component" value="Chromosome 4D"/>
</dbReference>
<proteinExistence type="predicted"/>
<dbReference type="EnsemblPlants" id="AVESA.00010b.r2.4DG0728000.1">
    <property type="protein sequence ID" value="AVESA.00010b.r2.4DG0728000.1.CDS"/>
    <property type="gene ID" value="AVESA.00010b.r2.4DG0728000"/>
</dbReference>
<reference evidence="1" key="2">
    <citation type="submission" date="2025-09" db="UniProtKB">
        <authorList>
            <consortium name="EnsemblPlants"/>
        </authorList>
    </citation>
    <scope>IDENTIFICATION</scope>
</reference>
<keyword evidence="2" id="KW-1185">Reference proteome</keyword>
<reference evidence="1" key="1">
    <citation type="submission" date="2021-05" db="EMBL/GenBank/DDBJ databases">
        <authorList>
            <person name="Scholz U."/>
            <person name="Mascher M."/>
            <person name="Fiebig A."/>
        </authorList>
    </citation>
    <scope>NUCLEOTIDE SEQUENCE [LARGE SCALE GENOMIC DNA]</scope>
</reference>
<sequence>MIPAKKLLTLKTSPTNRAYNVPFTRYIHLNRQERGTMMEAVSLARSVLQVVLSSAASAVADEVASLLGVPREVDFIRNELEMMQSFLLVTSTRPDAAARNDTVRTWVKQLRDLAYDVEDCLFDFALYSAMASRWSSCLPGDLAERHAIAERIRDLKASVEELNQRNRRYHVVIDPPREVDVQQQQQQQQLLPYNDVLSAAQLASQESDIIGRSKQKKALIEKLMPTGDGQLGVVSVWGMGGMGKSSLVSMVCNNPDLLDAYDWRVGDRVTPARQHR</sequence>
<accession>A0ACD5WZX8</accession>
<protein>
    <submittedName>
        <fullName evidence="1">Uncharacterized protein</fullName>
    </submittedName>
</protein>
<name>A0ACD5WZX8_AVESA</name>